<keyword evidence="2" id="KW-1185">Reference proteome</keyword>
<evidence type="ECO:0000313" key="1">
    <source>
        <dbReference type="EMBL" id="TPW28593.1"/>
    </source>
</evidence>
<dbReference type="RefSeq" id="WP_141150311.1">
    <property type="nucleotide sequence ID" value="NZ_VHLG01000012.1"/>
</dbReference>
<dbReference type="AlphaFoldDB" id="A0A506U2K3"/>
<organism evidence="1 2">
    <name type="scientific">Martelella alba</name>
    <dbReference type="NCBI Taxonomy" id="2590451"/>
    <lineage>
        <taxon>Bacteria</taxon>
        <taxon>Pseudomonadati</taxon>
        <taxon>Pseudomonadota</taxon>
        <taxon>Alphaproteobacteria</taxon>
        <taxon>Hyphomicrobiales</taxon>
        <taxon>Aurantimonadaceae</taxon>
        <taxon>Martelella</taxon>
    </lineage>
</organism>
<dbReference type="Proteomes" id="UP000318801">
    <property type="component" value="Unassembled WGS sequence"/>
</dbReference>
<dbReference type="EMBL" id="VHLG01000012">
    <property type="protein sequence ID" value="TPW28593.1"/>
    <property type="molecule type" value="Genomic_DNA"/>
</dbReference>
<gene>
    <name evidence="1" type="ORF">FJU08_17470</name>
</gene>
<sequence>MALTNDRPEELLTGKFVQLETEWEDCVFGEFDCRLSDLLRAPEPLRSEGIALINQRHEELLEQGR</sequence>
<protein>
    <submittedName>
        <fullName evidence="1">Uncharacterized protein</fullName>
    </submittedName>
</protein>
<name>A0A506U2K3_9HYPH</name>
<comment type="caution">
    <text evidence="1">The sequence shown here is derived from an EMBL/GenBank/DDBJ whole genome shotgun (WGS) entry which is preliminary data.</text>
</comment>
<accession>A0A506U2K3</accession>
<evidence type="ECO:0000313" key="2">
    <source>
        <dbReference type="Proteomes" id="UP000318801"/>
    </source>
</evidence>
<proteinExistence type="predicted"/>
<reference evidence="1 2" key="1">
    <citation type="submission" date="2019-06" db="EMBL/GenBank/DDBJ databases">
        <authorList>
            <person name="Li M."/>
        </authorList>
    </citation>
    <scope>NUCLEOTIDE SEQUENCE [LARGE SCALE GENOMIC DNA]</scope>
    <source>
        <strain evidence="1 2">BGMRC2036</strain>
    </source>
</reference>